<dbReference type="EMBL" id="WIGO01000122">
    <property type="protein sequence ID" value="KAF6828435.1"/>
    <property type="molecule type" value="Genomic_DNA"/>
</dbReference>
<evidence type="ECO:0008006" key="3">
    <source>
        <dbReference type="Google" id="ProtNLM"/>
    </source>
</evidence>
<protein>
    <recommendedName>
        <fullName evidence="3">F-box domain-containing protein</fullName>
    </recommendedName>
</protein>
<comment type="caution">
    <text evidence="1">The sequence shown here is derived from an EMBL/GenBank/DDBJ whole genome shotgun (WGS) entry which is preliminary data.</text>
</comment>
<proteinExistence type="predicted"/>
<name>A0A8H6KC91_9PEZI</name>
<dbReference type="InterPro" id="IPR036047">
    <property type="entry name" value="F-box-like_dom_sf"/>
</dbReference>
<keyword evidence="2" id="KW-1185">Reference proteome</keyword>
<dbReference type="Proteomes" id="UP000654918">
    <property type="component" value="Unassembled WGS sequence"/>
</dbReference>
<evidence type="ECO:0000313" key="1">
    <source>
        <dbReference type="EMBL" id="KAF6828435.1"/>
    </source>
</evidence>
<sequence>MHNIAVTAATSPTFTLKDLLEKPADIVFEIADHLPAGTALCLALTCKPLYALLFHRTLRRITRRERHLFLFTLTRDLVAQGRTETYYCHTCSKIFSWKCPLEQVSPPLSLPRHEHGTGRRPSLDLGMNLDRHECVRKGWFTNNIPEAEGRGMIQSVQALHTSRTGFMICCEYSDDRIHTT</sequence>
<dbReference type="AlphaFoldDB" id="A0A8H6KC91"/>
<organism evidence="1 2">
    <name type="scientific">Colletotrichum plurivorum</name>
    <dbReference type="NCBI Taxonomy" id="2175906"/>
    <lineage>
        <taxon>Eukaryota</taxon>
        <taxon>Fungi</taxon>
        <taxon>Dikarya</taxon>
        <taxon>Ascomycota</taxon>
        <taxon>Pezizomycotina</taxon>
        <taxon>Sordariomycetes</taxon>
        <taxon>Hypocreomycetidae</taxon>
        <taxon>Glomerellales</taxon>
        <taxon>Glomerellaceae</taxon>
        <taxon>Colletotrichum</taxon>
        <taxon>Colletotrichum orchidearum species complex</taxon>
    </lineage>
</organism>
<dbReference type="SUPFAM" id="SSF81383">
    <property type="entry name" value="F-box domain"/>
    <property type="match status" value="1"/>
</dbReference>
<gene>
    <name evidence="1" type="ORF">CPLU01_08518</name>
</gene>
<accession>A0A8H6KC91</accession>
<evidence type="ECO:0000313" key="2">
    <source>
        <dbReference type="Proteomes" id="UP000654918"/>
    </source>
</evidence>
<reference evidence="1" key="1">
    <citation type="journal article" date="2020" name="Phytopathology">
        <title>Genome Sequence Resources of Colletotrichum truncatum, C. plurivorum, C. musicola, and C. sojae: Four Species Pathogenic to Soybean (Glycine max).</title>
        <authorList>
            <person name="Rogerio F."/>
            <person name="Boufleur T.R."/>
            <person name="Ciampi-Guillardi M."/>
            <person name="Sukno S.A."/>
            <person name="Thon M.R."/>
            <person name="Massola Junior N.S."/>
            <person name="Baroncelli R."/>
        </authorList>
    </citation>
    <scope>NUCLEOTIDE SEQUENCE</scope>
    <source>
        <strain evidence="1">LFN00145</strain>
    </source>
</reference>